<feature type="transmembrane region" description="Helical" evidence="1">
    <location>
        <begin position="53"/>
        <end position="70"/>
    </location>
</feature>
<name>A0A2N6QNN2_9BACT</name>
<dbReference type="Proteomes" id="UP000235564">
    <property type="component" value="Unassembled WGS sequence"/>
</dbReference>
<reference evidence="2 3" key="1">
    <citation type="submission" date="2017-09" db="EMBL/GenBank/DDBJ databases">
        <title>Bacterial strain isolated from the female urinary microbiota.</title>
        <authorList>
            <person name="Thomas-White K."/>
            <person name="Kumar N."/>
            <person name="Forster S."/>
            <person name="Putonti C."/>
            <person name="Lawley T."/>
            <person name="Wolfe A.J."/>
        </authorList>
    </citation>
    <scope>NUCLEOTIDE SEQUENCE [LARGE SCALE GENOMIC DNA]</scope>
    <source>
        <strain evidence="2 3">UMB0536</strain>
    </source>
</reference>
<evidence type="ECO:0000256" key="1">
    <source>
        <dbReference type="SAM" id="Phobius"/>
    </source>
</evidence>
<evidence type="ECO:0000313" key="2">
    <source>
        <dbReference type="EMBL" id="PMC23148.1"/>
    </source>
</evidence>
<sequence length="71" mass="7785">MHQKAYPPTIFRLSCSLLALFNTPHKAISKATTALPSIYVGIGYGRLIFNSILLPQPIIFIIFVAVIIIAS</sequence>
<proteinExistence type="predicted"/>
<protein>
    <submittedName>
        <fullName evidence="2">Uncharacterized protein</fullName>
    </submittedName>
</protein>
<dbReference type="EMBL" id="PNGJ01000010">
    <property type="protein sequence ID" value="PMC23148.1"/>
    <property type="molecule type" value="Genomic_DNA"/>
</dbReference>
<gene>
    <name evidence="2" type="ORF">CJ231_10745</name>
</gene>
<keyword evidence="1" id="KW-0472">Membrane</keyword>
<accession>A0A2N6QNN2</accession>
<evidence type="ECO:0000313" key="3">
    <source>
        <dbReference type="Proteomes" id="UP000235564"/>
    </source>
</evidence>
<keyword evidence="1" id="KW-0812">Transmembrane</keyword>
<dbReference type="AlphaFoldDB" id="A0A2N6QNN2"/>
<keyword evidence="1" id="KW-1133">Transmembrane helix</keyword>
<organism evidence="2 3">
    <name type="scientific">Hoylesella buccalis</name>
    <dbReference type="NCBI Taxonomy" id="28127"/>
    <lineage>
        <taxon>Bacteria</taxon>
        <taxon>Pseudomonadati</taxon>
        <taxon>Bacteroidota</taxon>
        <taxon>Bacteroidia</taxon>
        <taxon>Bacteroidales</taxon>
        <taxon>Prevotellaceae</taxon>
        <taxon>Hoylesella</taxon>
    </lineage>
</organism>
<comment type="caution">
    <text evidence="2">The sequence shown here is derived from an EMBL/GenBank/DDBJ whole genome shotgun (WGS) entry which is preliminary data.</text>
</comment>